<name>A0ACB8SKD8_9AGAM</name>
<proteinExistence type="predicted"/>
<sequence>MSKASSLLLMPVELTVKVFSRLDSQSLLSVQLTCSRLHDIIAQSPLLQYAIGLTAAGLCDNPVDQTPVAARLDALKRYERGWNDLLLPSLPPTSLQPGNSNVHILSGNVLACIDADEEPKTVSAMLIPSNLRGIAHRRWSLTFQFTLHDLIFDALQDLLILVNLDQLNPMLHIRLLSTGDLHPSATQSAIPILNGNPIRGTGRVCGDYVALFVVPNTSEGRNVRVLNWKTGEVVAQWLCSRSGVPSIFTSFSFLDDRHIMVLSTRGRNPPRLQLYSFLEPGTCCEFVLPDGICIPPRVVLQFCENTAPHRPKDMHQLGPFFTDPAERLVAIFVALSGQDNVYIFASSRTLLSFTRGETSLVSWESGWGSRPEMFPRGYIMVYGMKVMRCSSAGIFFVHDFHPRRVARALRRGGQHEHSDSSYDDRQMSLPCYVTEAELPVGLRGRGTVYHITEDSIVVEVKEHPTSRLSLLSF</sequence>
<keyword evidence="2" id="KW-1185">Reference proteome</keyword>
<dbReference type="Proteomes" id="UP000814140">
    <property type="component" value="Unassembled WGS sequence"/>
</dbReference>
<reference evidence="1" key="2">
    <citation type="journal article" date="2022" name="New Phytol.">
        <title>Evolutionary transition to the ectomycorrhizal habit in the genomes of a hyperdiverse lineage of mushroom-forming fungi.</title>
        <authorList>
            <person name="Looney B."/>
            <person name="Miyauchi S."/>
            <person name="Morin E."/>
            <person name="Drula E."/>
            <person name="Courty P.E."/>
            <person name="Kohler A."/>
            <person name="Kuo A."/>
            <person name="LaButti K."/>
            <person name="Pangilinan J."/>
            <person name="Lipzen A."/>
            <person name="Riley R."/>
            <person name="Andreopoulos W."/>
            <person name="He G."/>
            <person name="Johnson J."/>
            <person name="Nolan M."/>
            <person name="Tritt A."/>
            <person name="Barry K.W."/>
            <person name="Grigoriev I.V."/>
            <person name="Nagy L.G."/>
            <person name="Hibbett D."/>
            <person name="Henrissat B."/>
            <person name="Matheny P.B."/>
            <person name="Labbe J."/>
            <person name="Martin F.M."/>
        </authorList>
    </citation>
    <scope>NUCLEOTIDE SEQUENCE</scope>
    <source>
        <strain evidence="1">HHB10654</strain>
    </source>
</reference>
<comment type="caution">
    <text evidence="1">The sequence shown here is derived from an EMBL/GenBank/DDBJ whole genome shotgun (WGS) entry which is preliminary data.</text>
</comment>
<dbReference type="EMBL" id="MU277256">
    <property type="protein sequence ID" value="KAI0056900.1"/>
    <property type="molecule type" value="Genomic_DNA"/>
</dbReference>
<evidence type="ECO:0000313" key="2">
    <source>
        <dbReference type="Proteomes" id="UP000814140"/>
    </source>
</evidence>
<evidence type="ECO:0000313" key="1">
    <source>
        <dbReference type="EMBL" id="KAI0056900.1"/>
    </source>
</evidence>
<organism evidence="1 2">
    <name type="scientific">Artomyces pyxidatus</name>
    <dbReference type="NCBI Taxonomy" id="48021"/>
    <lineage>
        <taxon>Eukaryota</taxon>
        <taxon>Fungi</taxon>
        <taxon>Dikarya</taxon>
        <taxon>Basidiomycota</taxon>
        <taxon>Agaricomycotina</taxon>
        <taxon>Agaricomycetes</taxon>
        <taxon>Russulales</taxon>
        <taxon>Auriscalpiaceae</taxon>
        <taxon>Artomyces</taxon>
    </lineage>
</organism>
<accession>A0ACB8SKD8</accession>
<gene>
    <name evidence="1" type="ORF">BV25DRAFT_1920639</name>
</gene>
<reference evidence="1" key="1">
    <citation type="submission" date="2021-03" db="EMBL/GenBank/DDBJ databases">
        <authorList>
            <consortium name="DOE Joint Genome Institute"/>
            <person name="Ahrendt S."/>
            <person name="Looney B.P."/>
            <person name="Miyauchi S."/>
            <person name="Morin E."/>
            <person name="Drula E."/>
            <person name="Courty P.E."/>
            <person name="Chicoki N."/>
            <person name="Fauchery L."/>
            <person name="Kohler A."/>
            <person name="Kuo A."/>
            <person name="Labutti K."/>
            <person name="Pangilinan J."/>
            <person name="Lipzen A."/>
            <person name="Riley R."/>
            <person name="Andreopoulos W."/>
            <person name="He G."/>
            <person name="Johnson J."/>
            <person name="Barry K.W."/>
            <person name="Grigoriev I.V."/>
            <person name="Nagy L."/>
            <person name="Hibbett D."/>
            <person name="Henrissat B."/>
            <person name="Matheny P.B."/>
            <person name="Labbe J."/>
            <person name="Martin F."/>
        </authorList>
    </citation>
    <scope>NUCLEOTIDE SEQUENCE</scope>
    <source>
        <strain evidence="1">HHB10654</strain>
    </source>
</reference>
<protein>
    <submittedName>
        <fullName evidence="1">Uncharacterized protein</fullName>
    </submittedName>
</protein>